<dbReference type="PANTHER" id="PTHR43369:SF2">
    <property type="entry name" value="PHOSPHORIBOSYLGLYCINAMIDE FORMYLTRANSFERASE"/>
    <property type="match status" value="1"/>
</dbReference>
<dbReference type="AlphaFoldDB" id="A0A6G7KC65"/>
<dbReference type="PANTHER" id="PTHR43369">
    <property type="entry name" value="PHOSPHORIBOSYLGLYCINAMIDE FORMYLTRANSFERASE"/>
    <property type="match status" value="1"/>
</dbReference>
<dbReference type="Proteomes" id="UP000501451">
    <property type="component" value="Chromosome"/>
</dbReference>
<feature type="binding site" evidence="4">
    <location>
        <begin position="11"/>
        <end position="13"/>
    </location>
    <ligand>
        <name>N(1)-(5-phospho-beta-D-ribosyl)glycinamide</name>
        <dbReference type="ChEBI" id="CHEBI:143788"/>
    </ligand>
</feature>
<sequence>MRIALFASGNGSNVEAIIQASLEGRLDAEIACLFCDNPHAYVIERAIKHNIPFFVCAPQQCATREKWEGFILSFLETHQVDWIVLAGFMRIIGQPLLNRFPNRILNIHPSLLPAFPGKNSIKEAFDAKATHTGVTVHYVDNGIDTGPVIAQEEVAIQDGWDLETLEEAIHQIEHRLYPEIIQQVTKKECAYS</sequence>
<evidence type="ECO:0000256" key="4">
    <source>
        <dbReference type="HAMAP-Rule" id="MF_01930"/>
    </source>
</evidence>
<keyword evidence="3 4" id="KW-0658">Purine biosynthesis</keyword>
<name>A0A6G7KC65_9LACT</name>
<evidence type="ECO:0000256" key="1">
    <source>
        <dbReference type="ARBA" id="ARBA00005054"/>
    </source>
</evidence>
<dbReference type="InterPro" id="IPR036477">
    <property type="entry name" value="Formyl_transf_N_sf"/>
</dbReference>
<gene>
    <name evidence="4 6" type="primary">purN</name>
    <name evidence="6" type="ORF">G7057_10655</name>
</gene>
<reference evidence="6 7" key="1">
    <citation type="journal article" date="2017" name="Int. J. Syst. Evol. Microbiol.">
        <title>Jeotgalibaca porci sp. nov. and Jeotgalibaca arthritidis sp. nov., isolated from pigs, and emended description of the genus Jeotgalibaca.</title>
        <authorList>
            <person name="Zamora L."/>
            <person name="Perez-Sancho M."/>
            <person name="Dominguez L."/>
            <person name="Fernandez-Garayzabal J.F."/>
            <person name="Vela A.I."/>
        </authorList>
    </citation>
    <scope>NUCLEOTIDE SEQUENCE [LARGE SCALE GENOMIC DNA]</scope>
    <source>
        <strain evidence="6 7">CECT 9157</strain>
    </source>
</reference>
<comment type="function">
    <text evidence="4">Catalyzes the transfer of a formyl group from 10-formyltetrahydrofolate to 5-phospho-ribosyl-glycinamide (GAR), producing 5-phospho-ribosyl-N-formylglycinamide (FGAR) and tetrahydrofolate.</text>
</comment>
<dbReference type="InterPro" id="IPR004607">
    <property type="entry name" value="GART"/>
</dbReference>
<feature type="binding site" evidence="4">
    <location>
        <position position="64"/>
    </location>
    <ligand>
        <name>(6R)-10-formyltetrahydrofolate</name>
        <dbReference type="ChEBI" id="CHEBI:195366"/>
    </ligand>
</feature>
<dbReference type="HAMAP" id="MF_01930">
    <property type="entry name" value="PurN"/>
    <property type="match status" value="1"/>
</dbReference>
<evidence type="ECO:0000313" key="7">
    <source>
        <dbReference type="Proteomes" id="UP000501451"/>
    </source>
</evidence>
<comment type="catalytic activity">
    <reaction evidence="4">
        <text>N(1)-(5-phospho-beta-D-ribosyl)glycinamide + (6R)-10-formyltetrahydrofolate = N(2)-formyl-N(1)-(5-phospho-beta-D-ribosyl)glycinamide + (6S)-5,6,7,8-tetrahydrofolate + H(+)</text>
        <dbReference type="Rhea" id="RHEA:15053"/>
        <dbReference type="ChEBI" id="CHEBI:15378"/>
        <dbReference type="ChEBI" id="CHEBI:57453"/>
        <dbReference type="ChEBI" id="CHEBI:143788"/>
        <dbReference type="ChEBI" id="CHEBI:147286"/>
        <dbReference type="ChEBI" id="CHEBI:195366"/>
        <dbReference type="EC" id="2.1.2.2"/>
    </reaction>
</comment>
<feature type="binding site" evidence="4">
    <location>
        <begin position="89"/>
        <end position="92"/>
    </location>
    <ligand>
        <name>(6R)-10-formyltetrahydrofolate</name>
        <dbReference type="ChEBI" id="CHEBI:195366"/>
    </ligand>
</feature>
<proteinExistence type="inferred from homology"/>
<evidence type="ECO:0000256" key="2">
    <source>
        <dbReference type="ARBA" id="ARBA00022679"/>
    </source>
</evidence>
<dbReference type="Pfam" id="PF00551">
    <property type="entry name" value="Formyl_trans_N"/>
    <property type="match status" value="1"/>
</dbReference>
<feature type="site" description="Raises pKa of active site His" evidence="4">
    <location>
        <position position="144"/>
    </location>
</feature>
<dbReference type="KEGG" id="jar:G7057_10655"/>
<evidence type="ECO:0000256" key="3">
    <source>
        <dbReference type="ARBA" id="ARBA00022755"/>
    </source>
</evidence>
<dbReference type="EMBL" id="CP049740">
    <property type="protein sequence ID" value="QII82855.1"/>
    <property type="molecule type" value="Genomic_DNA"/>
</dbReference>
<dbReference type="CDD" id="cd08645">
    <property type="entry name" value="FMT_core_GART"/>
    <property type="match status" value="1"/>
</dbReference>
<organism evidence="6 7">
    <name type="scientific">Jeotgalibaca arthritidis</name>
    <dbReference type="NCBI Taxonomy" id="1868794"/>
    <lineage>
        <taxon>Bacteria</taxon>
        <taxon>Bacillati</taxon>
        <taxon>Bacillota</taxon>
        <taxon>Bacilli</taxon>
        <taxon>Lactobacillales</taxon>
        <taxon>Carnobacteriaceae</taxon>
        <taxon>Jeotgalibaca</taxon>
    </lineage>
</organism>
<feature type="binding site" evidence="4">
    <location>
        <position position="106"/>
    </location>
    <ligand>
        <name>(6R)-10-formyltetrahydrofolate</name>
        <dbReference type="ChEBI" id="CHEBI:195366"/>
    </ligand>
</feature>
<accession>A0A6G7KC65</accession>
<dbReference type="InterPro" id="IPR002376">
    <property type="entry name" value="Formyl_transf_N"/>
</dbReference>
<dbReference type="SUPFAM" id="SSF53328">
    <property type="entry name" value="Formyltransferase"/>
    <property type="match status" value="1"/>
</dbReference>
<dbReference type="RefSeq" id="WP_166163626.1">
    <property type="nucleotide sequence ID" value="NZ_CP049740.1"/>
</dbReference>
<keyword evidence="7" id="KW-1185">Reference proteome</keyword>
<dbReference type="GO" id="GO:0006189">
    <property type="term" value="P:'de novo' IMP biosynthetic process"/>
    <property type="evidence" value="ECO:0007669"/>
    <property type="project" value="UniProtKB-UniRule"/>
</dbReference>
<feature type="domain" description="Formyl transferase N-terminal" evidence="5">
    <location>
        <begin position="1"/>
        <end position="181"/>
    </location>
</feature>
<keyword evidence="2 4" id="KW-0808">Transferase</keyword>
<evidence type="ECO:0000259" key="5">
    <source>
        <dbReference type="Pfam" id="PF00551"/>
    </source>
</evidence>
<dbReference type="GO" id="GO:0004644">
    <property type="term" value="F:phosphoribosylglycinamide formyltransferase activity"/>
    <property type="evidence" value="ECO:0007669"/>
    <property type="project" value="UniProtKB-UniRule"/>
</dbReference>
<comment type="pathway">
    <text evidence="1 4">Purine metabolism; IMP biosynthesis via de novo pathway; N(2)-formyl-N(1)-(5-phospho-D-ribosyl)glycinamide from N(1)-(5-phospho-D-ribosyl)glycinamide (10-formyl THF route): step 1/1.</text>
</comment>
<comment type="similarity">
    <text evidence="4">Belongs to the GART family.</text>
</comment>
<evidence type="ECO:0000313" key="6">
    <source>
        <dbReference type="EMBL" id="QII82855.1"/>
    </source>
</evidence>
<feature type="active site" description="Proton donor" evidence="4">
    <location>
        <position position="108"/>
    </location>
</feature>
<dbReference type="GO" id="GO:0005829">
    <property type="term" value="C:cytosol"/>
    <property type="evidence" value="ECO:0007669"/>
    <property type="project" value="TreeGrafter"/>
</dbReference>
<protein>
    <recommendedName>
        <fullName evidence="4">Phosphoribosylglycinamide formyltransferase</fullName>
        <ecNumber evidence="4">2.1.2.2</ecNumber>
    </recommendedName>
    <alternativeName>
        <fullName evidence="4">5'-phosphoribosylglycinamide transformylase</fullName>
    </alternativeName>
    <alternativeName>
        <fullName evidence="4">GAR transformylase</fullName>
        <shortName evidence="4">GART</shortName>
    </alternativeName>
</protein>
<dbReference type="Gene3D" id="3.40.50.170">
    <property type="entry name" value="Formyl transferase, N-terminal domain"/>
    <property type="match status" value="1"/>
</dbReference>
<dbReference type="UniPathway" id="UPA00074">
    <property type="reaction ID" value="UER00126"/>
</dbReference>
<dbReference type="EC" id="2.1.2.2" evidence="4"/>
<dbReference type="NCBIfam" id="TIGR00639">
    <property type="entry name" value="PurN"/>
    <property type="match status" value="1"/>
</dbReference>